<evidence type="ECO:0000256" key="4">
    <source>
        <dbReference type="ARBA" id="ARBA00023242"/>
    </source>
</evidence>
<feature type="region of interest" description="Disordered" evidence="8">
    <location>
        <begin position="522"/>
        <end position="553"/>
    </location>
</feature>
<keyword evidence="7" id="KW-0694">RNA-binding</keyword>
<dbReference type="GO" id="GO:0005634">
    <property type="term" value="C:nucleus"/>
    <property type="evidence" value="ECO:0007669"/>
    <property type="project" value="UniProtKB-SubCell"/>
</dbReference>
<dbReference type="PANTHER" id="PTHR23081">
    <property type="entry name" value="RNA POLYMERASE II CTD PHOSPHATASE"/>
    <property type="match status" value="1"/>
</dbReference>
<feature type="region of interest" description="Disordered" evidence="8">
    <location>
        <begin position="566"/>
        <end position="588"/>
    </location>
</feature>
<feature type="compositionally biased region" description="Basic and acidic residues" evidence="8">
    <location>
        <begin position="968"/>
        <end position="978"/>
    </location>
</feature>
<evidence type="ECO:0000256" key="1">
    <source>
        <dbReference type="ARBA" id="ARBA00004123"/>
    </source>
</evidence>
<dbReference type="SMART" id="SM00577">
    <property type="entry name" value="CPDc"/>
    <property type="match status" value="1"/>
</dbReference>
<protein>
    <recommendedName>
        <fullName evidence="2">protein-serine/threonine phosphatase</fullName>
        <ecNumber evidence="2">3.1.3.16</ecNumber>
    </recommendedName>
</protein>
<dbReference type="PROSITE" id="PS50969">
    <property type="entry name" value="FCP1"/>
    <property type="match status" value="1"/>
</dbReference>
<comment type="catalytic activity">
    <reaction evidence="6">
        <text>O-phospho-L-threonyl-[protein] + H2O = L-threonyl-[protein] + phosphate</text>
        <dbReference type="Rhea" id="RHEA:47004"/>
        <dbReference type="Rhea" id="RHEA-COMP:11060"/>
        <dbReference type="Rhea" id="RHEA-COMP:11605"/>
        <dbReference type="ChEBI" id="CHEBI:15377"/>
        <dbReference type="ChEBI" id="CHEBI:30013"/>
        <dbReference type="ChEBI" id="CHEBI:43474"/>
        <dbReference type="ChEBI" id="CHEBI:61977"/>
        <dbReference type="EC" id="3.1.3.16"/>
    </reaction>
</comment>
<dbReference type="Pfam" id="PF00035">
    <property type="entry name" value="dsrm"/>
    <property type="match status" value="1"/>
</dbReference>
<dbReference type="Gene3D" id="3.40.50.1000">
    <property type="entry name" value="HAD superfamily/HAD-like"/>
    <property type="match status" value="1"/>
</dbReference>
<dbReference type="InterPro" id="IPR004274">
    <property type="entry name" value="FCP1_dom"/>
</dbReference>
<comment type="catalytic activity">
    <reaction evidence="5">
        <text>O-phospho-L-seryl-[protein] + H2O = L-seryl-[protein] + phosphate</text>
        <dbReference type="Rhea" id="RHEA:20629"/>
        <dbReference type="Rhea" id="RHEA-COMP:9863"/>
        <dbReference type="Rhea" id="RHEA-COMP:11604"/>
        <dbReference type="ChEBI" id="CHEBI:15377"/>
        <dbReference type="ChEBI" id="CHEBI:29999"/>
        <dbReference type="ChEBI" id="CHEBI:43474"/>
        <dbReference type="ChEBI" id="CHEBI:83421"/>
        <dbReference type="EC" id="3.1.3.16"/>
    </reaction>
</comment>
<name>A0A8X8VZW1_SALSN</name>
<dbReference type="GO" id="GO:0003723">
    <property type="term" value="F:RNA binding"/>
    <property type="evidence" value="ECO:0007669"/>
    <property type="project" value="UniProtKB-UniRule"/>
</dbReference>
<evidence type="ECO:0000256" key="2">
    <source>
        <dbReference type="ARBA" id="ARBA00013081"/>
    </source>
</evidence>
<accession>A0A8X8VZW1</accession>
<proteinExistence type="predicted"/>
<dbReference type="InterPro" id="IPR039189">
    <property type="entry name" value="Fcp1"/>
</dbReference>
<dbReference type="SMART" id="SM00358">
    <property type="entry name" value="DSRM"/>
    <property type="match status" value="1"/>
</dbReference>
<dbReference type="InterPro" id="IPR014720">
    <property type="entry name" value="dsRBD_dom"/>
</dbReference>
<dbReference type="PROSITE" id="PS50137">
    <property type="entry name" value="DS_RBD"/>
    <property type="match status" value="1"/>
</dbReference>
<evidence type="ECO:0000259" key="9">
    <source>
        <dbReference type="PROSITE" id="PS50137"/>
    </source>
</evidence>
<evidence type="ECO:0000256" key="5">
    <source>
        <dbReference type="ARBA" id="ARBA00047761"/>
    </source>
</evidence>
<keyword evidence="12" id="KW-1185">Reference proteome</keyword>
<reference evidence="11" key="1">
    <citation type="submission" date="2018-01" db="EMBL/GenBank/DDBJ databases">
        <authorList>
            <person name="Mao J.F."/>
        </authorList>
    </citation>
    <scope>NUCLEOTIDE SEQUENCE</scope>
    <source>
        <strain evidence="11">Huo1</strain>
        <tissue evidence="11">Leaf</tissue>
    </source>
</reference>
<feature type="compositionally biased region" description="Polar residues" evidence="8">
    <location>
        <begin position="523"/>
        <end position="535"/>
    </location>
</feature>
<dbReference type="EMBL" id="PNBA02000022">
    <property type="protein sequence ID" value="KAG6385344.1"/>
    <property type="molecule type" value="Genomic_DNA"/>
</dbReference>
<evidence type="ECO:0000256" key="3">
    <source>
        <dbReference type="ARBA" id="ARBA00022801"/>
    </source>
</evidence>
<keyword evidence="3" id="KW-0378">Hydrolase</keyword>
<dbReference type="GO" id="GO:0008420">
    <property type="term" value="F:RNA polymerase II CTD heptapeptide repeat phosphatase activity"/>
    <property type="evidence" value="ECO:0007669"/>
    <property type="project" value="InterPro"/>
</dbReference>
<dbReference type="SUPFAM" id="SSF54768">
    <property type="entry name" value="dsRNA-binding domain-like"/>
    <property type="match status" value="1"/>
</dbReference>
<reference evidence="11" key="2">
    <citation type="submission" date="2020-08" db="EMBL/GenBank/DDBJ databases">
        <title>Plant Genome Project.</title>
        <authorList>
            <person name="Zhang R.-G."/>
        </authorList>
    </citation>
    <scope>NUCLEOTIDE SEQUENCE</scope>
    <source>
        <strain evidence="11">Huo1</strain>
        <tissue evidence="11">Leaf</tissue>
    </source>
</reference>
<feature type="region of interest" description="Disordered" evidence="8">
    <location>
        <begin position="954"/>
        <end position="997"/>
    </location>
</feature>
<dbReference type="InterPro" id="IPR036412">
    <property type="entry name" value="HAD-like_sf"/>
</dbReference>
<keyword evidence="4" id="KW-0539">Nucleus</keyword>
<dbReference type="SUPFAM" id="SSF56784">
    <property type="entry name" value="HAD-like"/>
    <property type="match status" value="1"/>
</dbReference>
<gene>
    <name evidence="11" type="ORF">SASPL_154177</name>
</gene>
<dbReference type="Pfam" id="PF03031">
    <property type="entry name" value="NIF"/>
    <property type="match status" value="1"/>
</dbReference>
<dbReference type="PANTHER" id="PTHR23081:SF0">
    <property type="entry name" value="RNA POLYMERASE II C-TERMINAL DOMAIN PHOSPHATASE-LIKE 1"/>
    <property type="match status" value="1"/>
</dbReference>
<feature type="domain" description="DRBM" evidence="9">
    <location>
        <begin position="878"/>
        <end position="948"/>
    </location>
</feature>
<dbReference type="AlphaFoldDB" id="A0A8X8VZW1"/>
<evidence type="ECO:0000313" key="11">
    <source>
        <dbReference type="EMBL" id="KAG6385344.1"/>
    </source>
</evidence>
<comment type="subcellular location">
    <subcellularLocation>
        <location evidence="1">Nucleus</location>
    </subcellularLocation>
</comment>
<organism evidence="11">
    <name type="scientific">Salvia splendens</name>
    <name type="common">Scarlet sage</name>
    <dbReference type="NCBI Taxonomy" id="180675"/>
    <lineage>
        <taxon>Eukaryota</taxon>
        <taxon>Viridiplantae</taxon>
        <taxon>Streptophyta</taxon>
        <taxon>Embryophyta</taxon>
        <taxon>Tracheophyta</taxon>
        <taxon>Spermatophyta</taxon>
        <taxon>Magnoliopsida</taxon>
        <taxon>eudicotyledons</taxon>
        <taxon>Gunneridae</taxon>
        <taxon>Pentapetalae</taxon>
        <taxon>asterids</taxon>
        <taxon>lamiids</taxon>
        <taxon>Lamiales</taxon>
        <taxon>Lamiaceae</taxon>
        <taxon>Nepetoideae</taxon>
        <taxon>Mentheae</taxon>
        <taxon>Salviinae</taxon>
        <taxon>Salvia</taxon>
        <taxon>Salvia subgen. Calosphace</taxon>
        <taxon>core Calosphace</taxon>
    </lineage>
</organism>
<dbReference type="Proteomes" id="UP000298416">
    <property type="component" value="Unassembled WGS sequence"/>
</dbReference>
<evidence type="ECO:0000256" key="8">
    <source>
        <dbReference type="SAM" id="MobiDB-lite"/>
    </source>
</evidence>
<comment type="caution">
    <text evidence="11">The sequence shown here is derived from an EMBL/GenBank/DDBJ whole genome shotgun (WGS) entry which is preliminary data.</text>
</comment>
<evidence type="ECO:0000259" key="10">
    <source>
        <dbReference type="PROSITE" id="PS50969"/>
    </source>
</evidence>
<evidence type="ECO:0000256" key="7">
    <source>
        <dbReference type="PROSITE-ProRule" id="PRU00266"/>
    </source>
</evidence>
<dbReference type="FunFam" id="3.40.50.1000:FF:000035">
    <property type="entry name" value="RNA polymerase II C-terminal domain phosphatase-like 1"/>
    <property type="match status" value="1"/>
</dbReference>
<sequence>MYGKLVVVYEGERLLGGAELQPQEGFAALFKAEEIREIRVSHFSPPSERCPPLAVLHTVNSAGICFKLESTAKNVDSSPLAVMHATCLRQNKTAVASIGREQIHLVAMHSRNYAQTPCFWGFNVASSLYNSSLAMLNLRCLGIVFDLDETLIVANTLRSFEDRIESLQRKINGETDPHRIASMMAEIKRYQDDKYILKQYAESDQVIDNGKVIRSESEVVLALADNQQTIVRPLIRLQDKNIVLTRINPLIRDTSVLVRLRPAWEDLKTYLIAKGRKRFEVFVCTMAEKDYALEMWRLLDPGSNLINPREILDRIVCVKSGCKKSLFHVFQDGNCHPKMALVIDDRLKVWDEQDQQRVHVVPAFTPYFSPQAEGNNTIPVLCVARNVACNVRGGFFKEFDDGIMQRISEVAYEDGIRDLPSVPDVGSYLVSEDDPLASNGNKDSVGFDGMADAEVERRLKEAMLASSTAPNSVMNLDPRIASAVQFTTASTSFAVHPPTLQRPAMPLPSKQLPQLAKLFRTPSAGSGQVETTLHSSPAREEGEVPESELDPDTRRRLLILQHGQDMREQPPNENQFPARPHGQAPLPRAHPQGWFPPEEEMPLRQLKQVSPPLEFNAEALPIDNRARKSTFLHEVQTSFPPARIHENQRLPEEELPQQDHLRLNGPLPDFRSISDEDSLVAQMSSAYKDLDLEAGQIDPSSATSAAVLQDIAFKSGTKVKHPLIFCGVQACFSTRDRTAVLYGGEIQTDSWLCLLLLASKDINWKLKRMSVRKLAKELVELGGKLNVMLQKDLFWGWEWGSNPSTWLSNANRLHACDKYLSQLNHDSSNMPVSGISLGKLQDNYINDGVSSREATPSRTSVSPRILDPRFETSKKSTNSISALKELCMMEGLSVAYQTQPQFSAHWGQKNEVYAEVEIDGQVLGKGTGLTWDEAKSKAAEKAIVAVKSMFSQYPHKRQASPRSLQEMPSKRLKPESSRALHRMPSSARPPKNAPHIP</sequence>
<evidence type="ECO:0000256" key="6">
    <source>
        <dbReference type="ARBA" id="ARBA00048336"/>
    </source>
</evidence>
<evidence type="ECO:0000313" key="12">
    <source>
        <dbReference type="Proteomes" id="UP000298416"/>
    </source>
</evidence>
<dbReference type="InterPro" id="IPR023214">
    <property type="entry name" value="HAD_sf"/>
</dbReference>
<feature type="domain" description="FCP1 homology" evidence="10">
    <location>
        <begin position="136"/>
        <end position="384"/>
    </location>
</feature>
<dbReference type="Gene3D" id="3.30.160.20">
    <property type="match status" value="1"/>
</dbReference>
<dbReference type="EC" id="3.1.3.16" evidence="2"/>